<dbReference type="EMBL" id="UZAI01016926">
    <property type="protein sequence ID" value="VDP18182.1"/>
    <property type="molecule type" value="Genomic_DNA"/>
</dbReference>
<sequence>MIASNQELVHTPFIPSGSWGPCAPLVWNNGSPTPLGGPFVSTDPAKAPNIRFSSSQFREQHLITSSIDIIKKRRLVDCIVVGGSRQETLDTVFVLLSTRQQCVPVFLRELVLPGVSPGFTVKDVTTELSEPRLTSCKTEM</sequence>
<name>A0A183MH70_9TREM</name>
<dbReference type="AlphaFoldDB" id="A0A183MH70"/>
<keyword evidence="2" id="KW-1185">Reference proteome</keyword>
<protein>
    <submittedName>
        <fullName evidence="1">Uncharacterized protein</fullName>
    </submittedName>
</protein>
<organism evidence="1 2">
    <name type="scientific">Schistosoma margrebowiei</name>
    <dbReference type="NCBI Taxonomy" id="48269"/>
    <lineage>
        <taxon>Eukaryota</taxon>
        <taxon>Metazoa</taxon>
        <taxon>Spiralia</taxon>
        <taxon>Lophotrochozoa</taxon>
        <taxon>Platyhelminthes</taxon>
        <taxon>Trematoda</taxon>
        <taxon>Digenea</taxon>
        <taxon>Strigeidida</taxon>
        <taxon>Schistosomatoidea</taxon>
        <taxon>Schistosomatidae</taxon>
        <taxon>Schistosoma</taxon>
    </lineage>
</organism>
<evidence type="ECO:0000313" key="1">
    <source>
        <dbReference type="EMBL" id="VDP18182.1"/>
    </source>
</evidence>
<proteinExistence type="predicted"/>
<evidence type="ECO:0000313" key="2">
    <source>
        <dbReference type="Proteomes" id="UP000277204"/>
    </source>
</evidence>
<reference evidence="1 2" key="1">
    <citation type="submission" date="2018-11" db="EMBL/GenBank/DDBJ databases">
        <authorList>
            <consortium name="Pathogen Informatics"/>
        </authorList>
    </citation>
    <scope>NUCLEOTIDE SEQUENCE [LARGE SCALE GENOMIC DNA]</scope>
    <source>
        <strain evidence="1 2">Zambia</strain>
    </source>
</reference>
<dbReference type="Proteomes" id="UP000277204">
    <property type="component" value="Unassembled WGS sequence"/>
</dbReference>
<accession>A0A183MH70</accession>
<gene>
    <name evidence="1" type="ORF">SMRZ_LOCUS15395</name>
</gene>